<reference evidence="8" key="1">
    <citation type="journal article" date="2020" name="mSystems">
        <title>Genome- and Community-Level Interaction Insights into Carbon Utilization and Element Cycling Functions of Hydrothermarchaeota in Hydrothermal Sediment.</title>
        <authorList>
            <person name="Zhou Z."/>
            <person name="Liu Y."/>
            <person name="Xu W."/>
            <person name="Pan J."/>
            <person name="Luo Z.H."/>
            <person name="Li M."/>
        </authorList>
    </citation>
    <scope>NUCLEOTIDE SEQUENCE [LARGE SCALE GENOMIC DNA]</scope>
    <source>
        <strain evidence="8">SpSt-477</strain>
    </source>
</reference>
<organism evidence="8">
    <name type="scientific">Desulfatirhabdium butyrativorans</name>
    <dbReference type="NCBI Taxonomy" id="340467"/>
    <lineage>
        <taxon>Bacteria</taxon>
        <taxon>Pseudomonadati</taxon>
        <taxon>Thermodesulfobacteriota</taxon>
        <taxon>Desulfobacteria</taxon>
        <taxon>Desulfobacterales</taxon>
        <taxon>Desulfatirhabdiaceae</taxon>
        <taxon>Desulfatirhabdium</taxon>
    </lineage>
</organism>
<comment type="caution">
    <text evidence="5">Lacks conserved residue(s) required for the propagation of feature annotation.</text>
</comment>
<evidence type="ECO:0000256" key="4">
    <source>
        <dbReference type="ARBA" id="ARBA00023115"/>
    </source>
</evidence>
<feature type="transmembrane region" description="Helical" evidence="6">
    <location>
        <begin position="616"/>
        <end position="635"/>
    </location>
</feature>
<proteinExistence type="inferred from homology"/>
<evidence type="ECO:0000256" key="2">
    <source>
        <dbReference type="ARBA" id="ARBA00022679"/>
    </source>
</evidence>
<evidence type="ECO:0000256" key="6">
    <source>
        <dbReference type="SAM" id="Phobius"/>
    </source>
</evidence>
<feature type="transmembrane region" description="Helical" evidence="6">
    <location>
        <begin position="586"/>
        <end position="604"/>
    </location>
</feature>
<dbReference type="GO" id="GO:0005829">
    <property type="term" value="C:cytosol"/>
    <property type="evidence" value="ECO:0007669"/>
    <property type="project" value="TreeGrafter"/>
</dbReference>
<keyword evidence="6" id="KW-0472">Membrane</keyword>
<evidence type="ECO:0000259" key="7">
    <source>
        <dbReference type="PROSITE" id="PS51006"/>
    </source>
</evidence>
<protein>
    <recommendedName>
        <fullName evidence="7">PABS domain-containing protein</fullName>
    </recommendedName>
</protein>
<dbReference type="AlphaFoldDB" id="A0A7C4W2J1"/>
<dbReference type="PROSITE" id="PS51006">
    <property type="entry name" value="PABS_2"/>
    <property type="match status" value="1"/>
</dbReference>
<dbReference type="PANTHER" id="PTHR11558">
    <property type="entry name" value="SPERMIDINE/SPERMINE SYNTHASE"/>
    <property type="match status" value="1"/>
</dbReference>
<sequence length="737" mass="79975">MTVAREPLLCLAAVGLAGMLGQVVLLREIAVVCPSSELIWIFGIGVWLFGNGFGMRNAGSRRSTGAYRWSFVGVALSFPMLVLAFRWFFPLLGIPMGVSPSFFQQMILVTGGMFPAGWMIGRLFRLGIQAWLERGGIAASAYVAECAGGAVGGILSAVCLEAGFQNLALAGMVCGCAGIAAVLASVHATPHRWIRFWMIVLWMLWGWGVSHSDRIVWLNADFHEALRSGAQHWMQQDTPVGRLTRVERSGQTLVWFNHQLVWDSEGGAAEERVHLPALLHPDPQRILLAGGAADGALAEALQHKPERVDVLETDPVLVAIVSENFPHPLSSDPAVSLILQDPRRFLSSTSQRYDLIVSTGAEPETAAANRFFTREYALLCRQRLKEGGMVSIRLPGSENYLSAAGYYRLAAVYGALRSVFSEIRVIPGATILLIASDRPIALDMEDVSRRFGERGLKTRYVHPAYVQYLISNDRRFDLEKRLDSSVLPVNTDSHPVCYGTSLWLWLSRLFPTLVHFDPGELFRVSPWIWGGFGVLACLVPIRMGIVAGPNAFSLFSVGLAGFSGMLLENVWMLIYQHIFGALYRDIGMLFTAFMAGMTAGGWLVVRLGWRRPAERVGFGVLGGCAAVGAAASPAMNFLPMWTGLFVVGLVLFLIGAAVSVIVAVEIRDVPQWDARLAADVLAGGMAAVLGGLVWIPLLGVPESALVICTACIVRAVFQRKTNHSVPGDGGGIPAECV</sequence>
<dbReference type="SUPFAM" id="SSF53335">
    <property type="entry name" value="S-adenosyl-L-methionine-dependent methyltransferases"/>
    <property type="match status" value="1"/>
</dbReference>
<keyword evidence="2 5" id="KW-0808">Transferase</keyword>
<keyword evidence="6" id="KW-0812">Transmembrane</keyword>
<dbReference type="InterPro" id="IPR001045">
    <property type="entry name" value="Spermi_synthase"/>
</dbReference>
<keyword evidence="6" id="KW-1133">Transmembrane helix</keyword>
<keyword evidence="3" id="KW-0745">Spermidine biosynthesis</keyword>
<feature type="transmembrane region" description="Helical" evidence="6">
    <location>
        <begin position="66"/>
        <end position="89"/>
    </location>
</feature>
<dbReference type="InterPro" id="IPR030374">
    <property type="entry name" value="PABS"/>
</dbReference>
<comment type="similarity">
    <text evidence="1">Belongs to the spermidine/spermine synthase family.</text>
</comment>
<evidence type="ECO:0000256" key="3">
    <source>
        <dbReference type="ARBA" id="ARBA00023066"/>
    </source>
</evidence>
<feature type="domain" description="PABS" evidence="7">
    <location>
        <begin position="273"/>
        <end position="446"/>
    </location>
</feature>
<keyword evidence="4 5" id="KW-0620">Polyamine biosynthesis</keyword>
<comment type="caution">
    <text evidence="8">The sequence shown here is derived from an EMBL/GenBank/DDBJ whole genome shotgun (WGS) entry which is preliminary data.</text>
</comment>
<evidence type="ECO:0000256" key="5">
    <source>
        <dbReference type="PROSITE-ProRule" id="PRU00354"/>
    </source>
</evidence>
<feature type="transmembrane region" description="Helical" evidence="6">
    <location>
        <begin position="37"/>
        <end position="54"/>
    </location>
</feature>
<dbReference type="PANTHER" id="PTHR11558:SF11">
    <property type="entry name" value="SPERMIDINE SYNTHASE"/>
    <property type="match status" value="1"/>
</dbReference>
<dbReference type="GO" id="GO:0004766">
    <property type="term" value="F:spermidine synthase activity"/>
    <property type="evidence" value="ECO:0007669"/>
    <property type="project" value="TreeGrafter"/>
</dbReference>
<gene>
    <name evidence="8" type="ORF">ENS29_17705</name>
</gene>
<feature type="transmembrane region" description="Helical" evidence="6">
    <location>
        <begin position="641"/>
        <end position="664"/>
    </location>
</feature>
<feature type="transmembrane region" description="Helical" evidence="6">
    <location>
        <begin position="136"/>
        <end position="158"/>
    </location>
</feature>
<feature type="transmembrane region" description="Helical" evidence="6">
    <location>
        <begin position="193"/>
        <end position="210"/>
    </location>
</feature>
<dbReference type="Pfam" id="PF01564">
    <property type="entry name" value="Spermine_synth"/>
    <property type="match status" value="1"/>
</dbReference>
<feature type="transmembrane region" description="Helical" evidence="6">
    <location>
        <begin position="164"/>
        <end position="186"/>
    </location>
</feature>
<evidence type="ECO:0000313" key="8">
    <source>
        <dbReference type="EMBL" id="HGU34658.1"/>
    </source>
</evidence>
<evidence type="ECO:0000256" key="1">
    <source>
        <dbReference type="ARBA" id="ARBA00007867"/>
    </source>
</evidence>
<accession>A0A7C4W2J1</accession>
<feature type="transmembrane region" description="Helical" evidence="6">
    <location>
        <begin position="101"/>
        <end position="124"/>
    </location>
</feature>
<name>A0A7C4W2J1_9BACT</name>
<feature type="transmembrane region" description="Helical" evidence="6">
    <location>
        <begin position="527"/>
        <end position="545"/>
    </location>
</feature>
<dbReference type="InterPro" id="IPR029063">
    <property type="entry name" value="SAM-dependent_MTases_sf"/>
</dbReference>
<feature type="transmembrane region" description="Helical" evidence="6">
    <location>
        <begin position="676"/>
        <end position="694"/>
    </location>
</feature>
<dbReference type="EMBL" id="DSUH01000400">
    <property type="protein sequence ID" value="HGU34658.1"/>
    <property type="molecule type" value="Genomic_DNA"/>
</dbReference>
<feature type="transmembrane region" description="Helical" evidence="6">
    <location>
        <begin position="552"/>
        <end position="574"/>
    </location>
</feature>
<dbReference type="GO" id="GO:0008295">
    <property type="term" value="P:spermidine biosynthetic process"/>
    <property type="evidence" value="ECO:0007669"/>
    <property type="project" value="UniProtKB-KW"/>
</dbReference>
<dbReference type="Gene3D" id="3.40.50.150">
    <property type="entry name" value="Vaccinia Virus protein VP39"/>
    <property type="match status" value="1"/>
</dbReference>